<evidence type="ECO:0000256" key="7">
    <source>
        <dbReference type="ARBA" id="ARBA00023136"/>
    </source>
</evidence>
<dbReference type="InterPro" id="IPR002234">
    <property type="entry name" value="Anphylx_rcpt_C3a/C5a1-2"/>
</dbReference>
<keyword evidence="4 12" id="KW-0812">Transmembrane</keyword>
<keyword evidence="7 12" id="KW-0472">Membrane</keyword>
<keyword evidence="10" id="KW-0807">Transducer</keyword>
<evidence type="ECO:0000256" key="2">
    <source>
        <dbReference type="ARBA" id="ARBA00022475"/>
    </source>
</evidence>
<dbReference type="CDD" id="cd14974">
    <property type="entry name" value="7tmA_Anaphylatoxin_R-like"/>
    <property type="match status" value="1"/>
</dbReference>
<feature type="transmembrane region" description="Helical" evidence="12">
    <location>
        <begin position="145"/>
        <end position="167"/>
    </location>
</feature>
<dbReference type="PRINTS" id="PR00237">
    <property type="entry name" value="GPCRRHODOPSN"/>
</dbReference>
<evidence type="ECO:0000256" key="11">
    <source>
        <dbReference type="ARBA" id="ARBA00025736"/>
    </source>
</evidence>
<evidence type="ECO:0000313" key="15">
    <source>
        <dbReference type="RefSeq" id="XP_020668463.2"/>
    </source>
</evidence>
<dbReference type="PROSITE" id="PS50262">
    <property type="entry name" value="G_PROTEIN_RECEP_F1_2"/>
    <property type="match status" value="1"/>
</dbReference>
<proteinExistence type="inferred from homology"/>
<evidence type="ECO:0000256" key="8">
    <source>
        <dbReference type="ARBA" id="ARBA00023157"/>
    </source>
</evidence>
<accession>A0A6J0V894</accession>
<feature type="transmembrane region" description="Helical" evidence="12">
    <location>
        <begin position="277"/>
        <end position="294"/>
    </location>
</feature>
<dbReference type="Gene3D" id="1.20.1070.10">
    <property type="entry name" value="Rhodopsin 7-helix transmembrane proteins"/>
    <property type="match status" value="1"/>
</dbReference>
<comment type="similarity">
    <text evidence="11">Belongs to the chemokine-like receptor (CMKLR) family.</text>
</comment>
<dbReference type="GO" id="GO:0005886">
    <property type="term" value="C:plasma membrane"/>
    <property type="evidence" value="ECO:0007669"/>
    <property type="project" value="UniProtKB-SubCell"/>
</dbReference>
<evidence type="ECO:0000256" key="1">
    <source>
        <dbReference type="ARBA" id="ARBA00004651"/>
    </source>
</evidence>
<name>A0A6J0V894_9SAUR</name>
<feature type="transmembrane region" description="Helical" evidence="12">
    <location>
        <begin position="34"/>
        <end position="54"/>
    </location>
</feature>
<dbReference type="GeneID" id="110089622"/>
<dbReference type="InterPro" id="IPR000276">
    <property type="entry name" value="GPCR_Rhodpsn"/>
</dbReference>
<evidence type="ECO:0000256" key="3">
    <source>
        <dbReference type="ARBA" id="ARBA00022553"/>
    </source>
</evidence>
<dbReference type="InterPro" id="IPR017452">
    <property type="entry name" value="GPCR_Rhodpsn_7TM"/>
</dbReference>
<keyword evidence="5 12" id="KW-1133">Transmembrane helix</keyword>
<dbReference type="InParanoid" id="A0A6J0V894"/>
<dbReference type="OrthoDB" id="6088892at2759"/>
<feature type="transmembrane region" description="Helical" evidence="12">
    <location>
        <begin position="107"/>
        <end position="125"/>
    </location>
</feature>
<feature type="transmembrane region" description="Helical" evidence="12">
    <location>
        <begin position="237"/>
        <end position="257"/>
    </location>
</feature>
<dbReference type="InterPro" id="IPR000826">
    <property type="entry name" value="Formyl_rcpt-rel"/>
</dbReference>
<dbReference type="GO" id="GO:0004875">
    <property type="term" value="F:complement receptor activity"/>
    <property type="evidence" value="ECO:0007669"/>
    <property type="project" value="InterPro"/>
</dbReference>
<dbReference type="GO" id="GO:0007204">
    <property type="term" value="P:positive regulation of cytosolic calcium ion concentration"/>
    <property type="evidence" value="ECO:0007669"/>
    <property type="project" value="TreeGrafter"/>
</dbReference>
<dbReference type="PANTHER" id="PTHR24225:SF48">
    <property type="entry name" value="C3A ANAPHYLATOXIN CHEMOTACTIC RECEPTOR-RELATED"/>
    <property type="match status" value="1"/>
</dbReference>
<dbReference type="RefSeq" id="XP_020668463.2">
    <property type="nucleotide sequence ID" value="XM_020812804.2"/>
</dbReference>
<reference evidence="15" key="1">
    <citation type="submission" date="2025-08" db="UniProtKB">
        <authorList>
            <consortium name="RefSeq"/>
        </authorList>
    </citation>
    <scope>IDENTIFICATION</scope>
</reference>
<dbReference type="GO" id="GO:0006935">
    <property type="term" value="P:chemotaxis"/>
    <property type="evidence" value="ECO:0007669"/>
    <property type="project" value="InterPro"/>
</dbReference>
<dbReference type="Pfam" id="PF00001">
    <property type="entry name" value="7tm_1"/>
    <property type="match status" value="1"/>
</dbReference>
<dbReference type="GO" id="GO:0006954">
    <property type="term" value="P:inflammatory response"/>
    <property type="evidence" value="ECO:0007669"/>
    <property type="project" value="TreeGrafter"/>
</dbReference>
<evidence type="ECO:0000259" key="13">
    <source>
        <dbReference type="PROSITE" id="PS50262"/>
    </source>
</evidence>
<keyword evidence="9" id="KW-0675">Receptor</keyword>
<dbReference type="SMART" id="SM01381">
    <property type="entry name" value="7TM_GPCR_Srsx"/>
    <property type="match status" value="1"/>
</dbReference>
<feature type="transmembrane region" description="Helical" evidence="12">
    <location>
        <begin position="192"/>
        <end position="217"/>
    </location>
</feature>
<comment type="subcellular location">
    <subcellularLocation>
        <location evidence="1">Cell membrane</location>
        <topology evidence="1">Multi-pass membrane protein</topology>
    </subcellularLocation>
</comment>
<evidence type="ECO:0000256" key="9">
    <source>
        <dbReference type="ARBA" id="ARBA00023170"/>
    </source>
</evidence>
<organism evidence="14 15">
    <name type="scientific">Pogona vitticeps</name>
    <name type="common">central bearded dragon</name>
    <dbReference type="NCBI Taxonomy" id="103695"/>
    <lineage>
        <taxon>Eukaryota</taxon>
        <taxon>Metazoa</taxon>
        <taxon>Chordata</taxon>
        <taxon>Craniata</taxon>
        <taxon>Vertebrata</taxon>
        <taxon>Euteleostomi</taxon>
        <taxon>Lepidosauria</taxon>
        <taxon>Squamata</taxon>
        <taxon>Bifurcata</taxon>
        <taxon>Unidentata</taxon>
        <taxon>Episquamata</taxon>
        <taxon>Toxicofera</taxon>
        <taxon>Iguania</taxon>
        <taxon>Acrodonta</taxon>
        <taxon>Agamidae</taxon>
        <taxon>Amphibolurinae</taxon>
        <taxon>Pogona</taxon>
    </lineage>
</organism>
<dbReference type="AlphaFoldDB" id="A0A6J0V894"/>
<evidence type="ECO:0000256" key="10">
    <source>
        <dbReference type="ARBA" id="ARBA00023224"/>
    </source>
</evidence>
<evidence type="ECO:0000256" key="6">
    <source>
        <dbReference type="ARBA" id="ARBA00023040"/>
    </source>
</evidence>
<keyword evidence="3" id="KW-0597">Phosphoprotein</keyword>
<dbReference type="PRINTS" id="PR01104">
    <property type="entry name" value="ANPHYLATOXNR"/>
</dbReference>
<evidence type="ECO:0000256" key="4">
    <source>
        <dbReference type="ARBA" id="ARBA00022692"/>
    </source>
</evidence>
<sequence>MEANITTVWPTNVSLLISSKMEIKVSDIMDIIQVFFYSVVFLIGSFGNGIVIWITARQASRTVNCVWFFHLAMADFLFSVTRIVPLIKNALYDGWPFGSFLCKANSFLKYLNMFCSVFLLADISLDRAASVAFPVWSKTRRGPRLAWMAAVGAWSAATATSLPFYVYRTTAIEKDNRTKCSLSLGDDKVAQLALYLLRFICGFLAPFTIIVICYGVITLKLTRRQATLRSKRPFKVILAIVITFFLCWAPYHLFLLLKLAGVKNKAVSVGLPLSSSLAYLNSCANPILYFFMGLDFRKKIGRLNLTGAFRKVLLEESGYYSRKPTKYRKEAASSTDGLELPKSMEIDQVI</sequence>
<gene>
    <name evidence="15" type="primary">LOC110089622</name>
</gene>
<evidence type="ECO:0000256" key="5">
    <source>
        <dbReference type="ARBA" id="ARBA00022989"/>
    </source>
</evidence>
<evidence type="ECO:0000256" key="12">
    <source>
        <dbReference type="SAM" id="Phobius"/>
    </source>
</evidence>
<feature type="transmembrane region" description="Helical" evidence="12">
    <location>
        <begin position="66"/>
        <end position="87"/>
    </location>
</feature>
<dbReference type="SUPFAM" id="SSF81321">
    <property type="entry name" value="Family A G protein-coupled receptor-like"/>
    <property type="match status" value="1"/>
</dbReference>
<dbReference type="PANTHER" id="PTHR24225">
    <property type="entry name" value="CHEMOTACTIC RECEPTOR"/>
    <property type="match status" value="1"/>
</dbReference>
<dbReference type="PRINTS" id="PR00426">
    <property type="entry name" value="C5ANPHYLTXNR"/>
</dbReference>
<keyword evidence="6" id="KW-0297">G-protein coupled receptor</keyword>
<dbReference type="GO" id="GO:0004930">
    <property type="term" value="F:G protein-coupled receptor activity"/>
    <property type="evidence" value="ECO:0007669"/>
    <property type="project" value="UniProtKB-KW"/>
</dbReference>
<keyword evidence="8" id="KW-1015">Disulfide bond</keyword>
<keyword evidence="2" id="KW-1003">Cell membrane</keyword>
<keyword evidence="14" id="KW-1185">Reference proteome</keyword>
<dbReference type="Proteomes" id="UP001652642">
    <property type="component" value="Chromosome 9"/>
</dbReference>
<evidence type="ECO:0000313" key="14">
    <source>
        <dbReference type="Proteomes" id="UP001652642"/>
    </source>
</evidence>
<dbReference type="GO" id="GO:0007200">
    <property type="term" value="P:phospholipase C-activating G protein-coupled receptor signaling pathway"/>
    <property type="evidence" value="ECO:0007669"/>
    <property type="project" value="TreeGrafter"/>
</dbReference>
<dbReference type="KEGG" id="pvt:110089622"/>
<feature type="domain" description="G-protein coupled receptors family 1 profile" evidence="13">
    <location>
        <begin position="47"/>
        <end position="289"/>
    </location>
</feature>
<protein>
    <submittedName>
        <fullName evidence="15">Chemerin-like receptor 1</fullName>
    </submittedName>
</protein>